<dbReference type="InterPro" id="IPR023465">
    <property type="entry name" value="Riboflavin_kinase_dom_sf"/>
</dbReference>
<evidence type="ECO:0000259" key="8">
    <source>
        <dbReference type="SMART" id="SM00904"/>
    </source>
</evidence>
<dbReference type="SMART" id="SM00904">
    <property type="entry name" value="Flavokinase"/>
    <property type="match status" value="1"/>
</dbReference>
<evidence type="ECO:0000256" key="1">
    <source>
        <dbReference type="ARBA" id="ARBA00012105"/>
    </source>
</evidence>
<dbReference type="OrthoDB" id="9803667at2"/>
<dbReference type="Pfam" id="PF01687">
    <property type="entry name" value="Flavokinase"/>
    <property type="match status" value="1"/>
</dbReference>
<comment type="caution">
    <text evidence="9">The sequence shown here is derived from an EMBL/GenBank/DDBJ whole genome shotgun (WGS) entry which is preliminary data.</text>
</comment>
<dbReference type="SUPFAM" id="SSF82114">
    <property type="entry name" value="Riboflavin kinase-like"/>
    <property type="match status" value="1"/>
</dbReference>
<keyword evidence="10" id="KW-1185">Reference proteome</keyword>
<dbReference type="RefSeq" id="WP_106214625.1">
    <property type="nucleotide sequence ID" value="NZ_PVZF01000014.1"/>
</dbReference>
<comment type="catalytic activity">
    <reaction evidence="7">
        <text>riboflavin + ATP = FMN + ADP + H(+)</text>
        <dbReference type="Rhea" id="RHEA:14357"/>
        <dbReference type="ChEBI" id="CHEBI:15378"/>
        <dbReference type="ChEBI" id="CHEBI:30616"/>
        <dbReference type="ChEBI" id="CHEBI:57986"/>
        <dbReference type="ChEBI" id="CHEBI:58210"/>
        <dbReference type="ChEBI" id="CHEBI:456216"/>
        <dbReference type="EC" id="2.7.1.26"/>
    </reaction>
</comment>
<keyword evidence="4" id="KW-0808">Transferase</keyword>
<dbReference type="GO" id="GO:0009398">
    <property type="term" value="P:FMN biosynthetic process"/>
    <property type="evidence" value="ECO:0007669"/>
    <property type="project" value="TreeGrafter"/>
</dbReference>
<evidence type="ECO:0000256" key="7">
    <source>
        <dbReference type="ARBA" id="ARBA00047880"/>
    </source>
</evidence>
<evidence type="ECO:0000256" key="6">
    <source>
        <dbReference type="ARBA" id="ARBA00022840"/>
    </source>
</evidence>
<gene>
    <name evidence="9" type="ORF">CLV37_11420</name>
</gene>
<dbReference type="InterPro" id="IPR023468">
    <property type="entry name" value="Riboflavin_kinase"/>
</dbReference>
<accession>A0A2T0QXZ9</accession>
<dbReference type="InterPro" id="IPR015865">
    <property type="entry name" value="Riboflavin_kinase_bac/euk"/>
</dbReference>
<keyword evidence="9" id="KW-0418">Kinase</keyword>
<keyword evidence="3" id="KW-0288">FMN</keyword>
<dbReference type="AlphaFoldDB" id="A0A2T0QXZ9"/>
<feature type="domain" description="Riboflavin kinase" evidence="8">
    <location>
        <begin position="17"/>
        <end position="139"/>
    </location>
</feature>
<evidence type="ECO:0000313" key="9">
    <source>
        <dbReference type="EMBL" id="PRY11067.1"/>
    </source>
</evidence>
<keyword evidence="2" id="KW-0285">Flavoprotein</keyword>
<protein>
    <recommendedName>
        <fullName evidence="1">riboflavin kinase</fullName>
        <ecNumber evidence="1">2.7.1.26</ecNumber>
    </recommendedName>
</protein>
<sequence>MTLRVPGPRPRTDLPTVLVRGVVEHGDARGRALGFPTANLPIVGTGPADGVWAGTVQVDPDQDGPVHVAAVSVGRRPTYYADGVRLLEAFLLDVTLDLYDHEVLVTLHRHLRPQLAFSGSDELVEQMHRDVAATREWAAATVR</sequence>
<dbReference type="EC" id="2.7.1.26" evidence="1"/>
<dbReference type="PANTHER" id="PTHR22749:SF6">
    <property type="entry name" value="RIBOFLAVIN KINASE"/>
    <property type="match status" value="1"/>
</dbReference>
<dbReference type="GO" id="GO:0008531">
    <property type="term" value="F:riboflavin kinase activity"/>
    <property type="evidence" value="ECO:0007669"/>
    <property type="project" value="UniProtKB-EC"/>
</dbReference>
<evidence type="ECO:0000256" key="3">
    <source>
        <dbReference type="ARBA" id="ARBA00022643"/>
    </source>
</evidence>
<name>A0A2T0QXZ9_9ACTN</name>
<dbReference type="Gene3D" id="2.40.30.30">
    <property type="entry name" value="Riboflavin kinase-like"/>
    <property type="match status" value="1"/>
</dbReference>
<dbReference type="Proteomes" id="UP000238083">
    <property type="component" value="Unassembled WGS sequence"/>
</dbReference>
<dbReference type="GO" id="GO:0005524">
    <property type="term" value="F:ATP binding"/>
    <property type="evidence" value="ECO:0007669"/>
    <property type="project" value="UniProtKB-KW"/>
</dbReference>
<dbReference type="GO" id="GO:0009231">
    <property type="term" value="P:riboflavin biosynthetic process"/>
    <property type="evidence" value="ECO:0007669"/>
    <property type="project" value="InterPro"/>
</dbReference>
<evidence type="ECO:0000256" key="4">
    <source>
        <dbReference type="ARBA" id="ARBA00022679"/>
    </source>
</evidence>
<keyword evidence="6" id="KW-0067">ATP-binding</keyword>
<evidence type="ECO:0000256" key="5">
    <source>
        <dbReference type="ARBA" id="ARBA00022741"/>
    </source>
</evidence>
<dbReference type="EMBL" id="PVZF01000014">
    <property type="protein sequence ID" value="PRY11067.1"/>
    <property type="molecule type" value="Genomic_DNA"/>
</dbReference>
<keyword evidence="5" id="KW-0547">Nucleotide-binding</keyword>
<evidence type="ECO:0000256" key="2">
    <source>
        <dbReference type="ARBA" id="ARBA00022630"/>
    </source>
</evidence>
<dbReference type="PANTHER" id="PTHR22749">
    <property type="entry name" value="RIBOFLAVIN KINASE/FMN ADENYLYLTRANSFERASE"/>
    <property type="match status" value="1"/>
</dbReference>
<proteinExistence type="predicted"/>
<evidence type="ECO:0000313" key="10">
    <source>
        <dbReference type="Proteomes" id="UP000238083"/>
    </source>
</evidence>
<organism evidence="9 10">
    <name type="scientific">Kineococcus rhizosphaerae</name>
    <dbReference type="NCBI Taxonomy" id="559628"/>
    <lineage>
        <taxon>Bacteria</taxon>
        <taxon>Bacillati</taxon>
        <taxon>Actinomycetota</taxon>
        <taxon>Actinomycetes</taxon>
        <taxon>Kineosporiales</taxon>
        <taxon>Kineosporiaceae</taxon>
        <taxon>Kineococcus</taxon>
    </lineage>
</organism>
<reference evidence="9 10" key="1">
    <citation type="submission" date="2018-03" db="EMBL/GenBank/DDBJ databases">
        <title>Genomic Encyclopedia of Archaeal and Bacterial Type Strains, Phase II (KMG-II): from individual species to whole genera.</title>
        <authorList>
            <person name="Goeker M."/>
        </authorList>
    </citation>
    <scope>NUCLEOTIDE SEQUENCE [LARGE SCALE GENOMIC DNA]</scope>
    <source>
        <strain evidence="9 10">DSM 19711</strain>
    </source>
</reference>